<keyword evidence="2" id="KW-1185">Reference proteome</keyword>
<name>A0A1Q4V4V4_9ACTN</name>
<accession>A0A1Q4V4V4</accession>
<reference evidence="1 2" key="1">
    <citation type="submission" date="2015-06" db="EMBL/GenBank/DDBJ databases">
        <title>Cloning and characterization of the uncialamcin biosynthetic gene cluster.</title>
        <authorList>
            <person name="Yan X."/>
            <person name="Huang T."/>
            <person name="Ge H."/>
            <person name="Shen B."/>
        </authorList>
    </citation>
    <scope>NUCLEOTIDE SEQUENCE [LARGE SCALE GENOMIC DNA]</scope>
    <source>
        <strain evidence="1 2">DCA2648</strain>
    </source>
</reference>
<proteinExistence type="predicted"/>
<dbReference type="PANTHER" id="PTHR35332">
    <property type="entry name" value="REGULATION OF ENOLASE PROTEIN 1"/>
    <property type="match status" value="1"/>
</dbReference>
<gene>
    <name evidence="1" type="ORF">AB852_20360</name>
</gene>
<dbReference type="RefSeq" id="WP_073791602.1">
    <property type="nucleotide sequence ID" value="NZ_CP109290.1"/>
</dbReference>
<comment type="caution">
    <text evidence="1">The sequence shown here is derived from an EMBL/GenBank/DDBJ whole genome shotgun (WGS) entry which is preliminary data.</text>
</comment>
<dbReference type="Gene3D" id="2.60.120.200">
    <property type="match status" value="1"/>
</dbReference>
<organism evidence="1 2">
    <name type="scientific">Streptomyces uncialis</name>
    <dbReference type="NCBI Taxonomy" id="1048205"/>
    <lineage>
        <taxon>Bacteria</taxon>
        <taxon>Bacillati</taxon>
        <taxon>Actinomycetota</taxon>
        <taxon>Actinomycetes</taxon>
        <taxon>Kitasatosporales</taxon>
        <taxon>Streptomycetaceae</taxon>
        <taxon>Streptomyces</taxon>
    </lineage>
</organism>
<dbReference type="STRING" id="1048205.AB852_20360"/>
<dbReference type="InterPro" id="IPR013320">
    <property type="entry name" value="ConA-like_dom_sf"/>
</dbReference>
<dbReference type="GeneID" id="96795759"/>
<dbReference type="Pfam" id="PF07081">
    <property type="entry name" value="DUF1349"/>
    <property type="match status" value="1"/>
</dbReference>
<dbReference type="EMBL" id="LFBV01000005">
    <property type="protein sequence ID" value="OKH92878.1"/>
    <property type="molecule type" value="Genomic_DNA"/>
</dbReference>
<protein>
    <submittedName>
        <fullName evidence="1">Regulation of enolase 1</fullName>
    </submittedName>
</protein>
<dbReference type="SUPFAM" id="SSF49899">
    <property type="entry name" value="Concanavalin A-like lectins/glucanases"/>
    <property type="match status" value="1"/>
</dbReference>
<dbReference type="Proteomes" id="UP000186455">
    <property type="component" value="Unassembled WGS sequence"/>
</dbReference>
<dbReference type="AlphaFoldDB" id="A0A1Q4V4V4"/>
<sequence length="211" mass="22530">MDRTPPTSAAPQIPELPFVVRSYGPEGHWTYADGVLGARAGARQDRFVPPGGHALAPSSDAPRLLGTAPEGDFQLSARVTVGFAGDFDAGVLYVHVGEREWAKLCFERSPGVPTICSVVTRGHSDDANSFTVDGDSVWLRVSRTGDAFAYHASTDGERWTFVRTFALGSPGDTARALVGFMVQSPVGDGCPAEFRDLAFHRHAPADLRDGS</sequence>
<evidence type="ECO:0000313" key="2">
    <source>
        <dbReference type="Proteomes" id="UP000186455"/>
    </source>
</evidence>
<dbReference type="InterPro" id="IPR009784">
    <property type="entry name" value="DUF1349"/>
</dbReference>
<dbReference type="PANTHER" id="PTHR35332:SF2">
    <property type="entry name" value="REGULATION OF ENOLASE PROTEIN 1"/>
    <property type="match status" value="1"/>
</dbReference>
<evidence type="ECO:0000313" key="1">
    <source>
        <dbReference type="EMBL" id="OKH92878.1"/>
    </source>
</evidence>